<evidence type="ECO:0000313" key="3">
    <source>
        <dbReference type="EMBL" id="OAN51101.1"/>
    </source>
</evidence>
<dbReference type="GO" id="GO:0031167">
    <property type="term" value="P:rRNA methylation"/>
    <property type="evidence" value="ECO:0007669"/>
    <property type="project" value="InterPro"/>
</dbReference>
<protein>
    <submittedName>
        <fullName evidence="3">16S rRNA (Guanine(966)-N(2))-methyltransferase RsmD</fullName>
    </submittedName>
</protein>
<dbReference type="Proteomes" id="UP000078428">
    <property type="component" value="Unassembled WGS sequence"/>
</dbReference>
<dbReference type="OrthoDB" id="9803017at2"/>
<gene>
    <name evidence="3" type="ORF">A6A04_16885</name>
</gene>
<sequence>MRIVAGRHKGRRLEAPDGRVARPTADRVRQALFDILAHSDLVDMEDAVVVDAFAGTGALGLEALSRGAAQASFIELNAASLGALHANIKALGEDGRAKVIRADATKPPAAPQPCTLAFLDPPYHADLVTPCLDGLAARGWLADDALVVVEVAADETVTPPPGFRLADERERGAARLVFLIYGAA</sequence>
<dbReference type="SUPFAM" id="SSF53335">
    <property type="entry name" value="S-adenosyl-L-methionine-dependent methyltransferases"/>
    <property type="match status" value="1"/>
</dbReference>
<dbReference type="GO" id="GO:0008168">
    <property type="term" value="F:methyltransferase activity"/>
    <property type="evidence" value="ECO:0007669"/>
    <property type="project" value="UniProtKB-KW"/>
</dbReference>
<proteinExistence type="predicted"/>
<dbReference type="InterPro" id="IPR029063">
    <property type="entry name" value="SAM-dependent_MTases_sf"/>
</dbReference>
<evidence type="ECO:0000256" key="2">
    <source>
        <dbReference type="ARBA" id="ARBA00022679"/>
    </source>
</evidence>
<keyword evidence="1 3" id="KW-0489">Methyltransferase</keyword>
<comment type="caution">
    <text evidence="3">The sequence shown here is derived from an EMBL/GenBank/DDBJ whole genome shotgun (WGS) entry which is preliminary data.</text>
</comment>
<organism evidence="3 4">
    <name type="scientific">Paramagnetospirillum marisnigri</name>
    <dbReference type="NCBI Taxonomy" id="1285242"/>
    <lineage>
        <taxon>Bacteria</taxon>
        <taxon>Pseudomonadati</taxon>
        <taxon>Pseudomonadota</taxon>
        <taxon>Alphaproteobacteria</taxon>
        <taxon>Rhodospirillales</taxon>
        <taxon>Magnetospirillaceae</taxon>
        <taxon>Paramagnetospirillum</taxon>
    </lineage>
</organism>
<evidence type="ECO:0000313" key="4">
    <source>
        <dbReference type="Proteomes" id="UP000078428"/>
    </source>
</evidence>
<dbReference type="PIRSF" id="PIRSF004553">
    <property type="entry name" value="CHP00095"/>
    <property type="match status" value="1"/>
</dbReference>
<dbReference type="RefSeq" id="WP_068491828.1">
    <property type="nucleotide sequence ID" value="NZ_LWQT01000048.1"/>
</dbReference>
<dbReference type="Gene3D" id="3.40.50.150">
    <property type="entry name" value="Vaccinia Virus protein VP39"/>
    <property type="match status" value="1"/>
</dbReference>
<dbReference type="PANTHER" id="PTHR43542:SF1">
    <property type="entry name" value="METHYLTRANSFERASE"/>
    <property type="match status" value="1"/>
</dbReference>
<dbReference type="AlphaFoldDB" id="A0A178MSC4"/>
<evidence type="ECO:0000256" key="1">
    <source>
        <dbReference type="ARBA" id="ARBA00022603"/>
    </source>
</evidence>
<dbReference type="STRING" id="1285242.A6A04_16885"/>
<accession>A0A178MSC4</accession>
<dbReference type="EMBL" id="LWQT01000048">
    <property type="protein sequence ID" value="OAN51101.1"/>
    <property type="molecule type" value="Genomic_DNA"/>
</dbReference>
<name>A0A178MSC4_9PROT</name>
<keyword evidence="2 3" id="KW-0808">Transferase</keyword>
<dbReference type="InterPro" id="IPR004398">
    <property type="entry name" value="RNA_MeTrfase_RsmD"/>
</dbReference>
<dbReference type="CDD" id="cd02440">
    <property type="entry name" value="AdoMet_MTases"/>
    <property type="match status" value="1"/>
</dbReference>
<keyword evidence="4" id="KW-1185">Reference proteome</keyword>
<dbReference type="Pfam" id="PF03602">
    <property type="entry name" value="Cons_hypoth95"/>
    <property type="match status" value="1"/>
</dbReference>
<dbReference type="NCBIfam" id="TIGR00095">
    <property type="entry name" value="16S rRNA (guanine(966)-N(2))-methyltransferase RsmD"/>
    <property type="match status" value="1"/>
</dbReference>
<dbReference type="PANTHER" id="PTHR43542">
    <property type="entry name" value="METHYLTRANSFERASE"/>
    <property type="match status" value="1"/>
</dbReference>
<reference evidence="3 4" key="1">
    <citation type="submission" date="2016-04" db="EMBL/GenBank/DDBJ databases">
        <title>Draft genome sequence of freshwater magnetotactic bacteria Magnetospirillum marisnigri SP-1 and Magnetospirillum moscoviense BB-1.</title>
        <authorList>
            <person name="Koziaeva V."/>
            <person name="Dziuba M.V."/>
            <person name="Ivanov T.M."/>
            <person name="Kuznetsov B."/>
            <person name="Grouzdev D.S."/>
        </authorList>
    </citation>
    <scope>NUCLEOTIDE SEQUENCE [LARGE SCALE GENOMIC DNA]</scope>
    <source>
        <strain evidence="3 4">SP-1</strain>
    </source>
</reference>